<dbReference type="Proteomes" id="UP000291084">
    <property type="component" value="Chromosome 7"/>
</dbReference>
<gene>
    <name evidence="2" type="primary">Vigan.07G000100</name>
    <name evidence="2" type="ORF">VIGAN_07000100</name>
</gene>
<dbReference type="EMBL" id="AP015040">
    <property type="protein sequence ID" value="BAT91405.1"/>
    <property type="molecule type" value="Genomic_DNA"/>
</dbReference>
<keyword evidence="3" id="KW-1185">Reference proteome</keyword>
<reference evidence="2 3" key="1">
    <citation type="journal article" date="2015" name="Sci. Rep.">
        <title>The power of single molecule real-time sequencing technology in the de novo assembly of a eukaryotic genome.</title>
        <authorList>
            <person name="Sakai H."/>
            <person name="Naito K."/>
            <person name="Ogiso-Tanaka E."/>
            <person name="Takahashi Y."/>
            <person name="Iseki K."/>
            <person name="Muto C."/>
            <person name="Satou K."/>
            <person name="Teruya K."/>
            <person name="Shiroma A."/>
            <person name="Shimoji M."/>
            <person name="Hirano T."/>
            <person name="Itoh T."/>
            <person name="Kaga A."/>
            <person name="Tomooka N."/>
        </authorList>
    </citation>
    <scope>NUCLEOTIDE SEQUENCE [LARGE SCALE GENOMIC DNA]</scope>
    <source>
        <strain evidence="3">cv. Shumari</strain>
    </source>
</reference>
<sequence>MERSKTPSMEFGCGALNSAMTHDEASMMRSKSFVDALQENIKEEMPTCRQLFNIFDPYDPVAYSAIILHNKNSRFHIDAYLDLLSPTGQNLFGILRVLWKYIQPSMRIVLNPLVVHFFYLIERL</sequence>
<evidence type="ECO:0000313" key="3">
    <source>
        <dbReference type="Proteomes" id="UP000291084"/>
    </source>
</evidence>
<accession>A0A0S3SEY5</accession>
<feature type="domain" description="DDHD" evidence="1">
    <location>
        <begin position="38"/>
        <end position="63"/>
    </location>
</feature>
<protein>
    <recommendedName>
        <fullName evidence="1">DDHD domain-containing protein</fullName>
    </recommendedName>
</protein>
<evidence type="ECO:0000313" key="2">
    <source>
        <dbReference type="EMBL" id="BAT91405.1"/>
    </source>
</evidence>
<dbReference type="InterPro" id="IPR004177">
    <property type="entry name" value="DDHD_dom"/>
</dbReference>
<proteinExistence type="predicted"/>
<dbReference type="AlphaFoldDB" id="A0A0S3SEY5"/>
<name>A0A0S3SEY5_PHAAN</name>
<evidence type="ECO:0000259" key="1">
    <source>
        <dbReference type="Pfam" id="PF02862"/>
    </source>
</evidence>
<dbReference type="Pfam" id="PF02862">
    <property type="entry name" value="DDHD"/>
    <property type="match status" value="1"/>
</dbReference>
<dbReference type="GO" id="GO:0046872">
    <property type="term" value="F:metal ion binding"/>
    <property type="evidence" value="ECO:0007669"/>
    <property type="project" value="InterPro"/>
</dbReference>
<organism evidence="2 3">
    <name type="scientific">Vigna angularis var. angularis</name>
    <dbReference type="NCBI Taxonomy" id="157739"/>
    <lineage>
        <taxon>Eukaryota</taxon>
        <taxon>Viridiplantae</taxon>
        <taxon>Streptophyta</taxon>
        <taxon>Embryophyta</taxon>
        <taxon>Tracheophyta</taxon>
        <taxon>Spermatophyta</taxon>
        <taxon>Magnoliopsida</taxon>
        <taxon>eudicotyledons</taxon>
        <taxon>Gunneridae</taxon>
        <taxon>Pentapetalae</taxon>
        <taxon>rosids</taxon>
        <taxon>fabids</taxon>
        <taxon>Fabales</taxon>
        <taxon>Fabaceae</taxon>
        <taxon>Papilionoideae</taxon>
        <taxon>50 kb inversion clade</taxon>
        <taxon>NPAAA clade</taxon>
        <taxon>indigoferoid/millettioid clade</taxon>
        <taxon>Phaseoleae</taxon>
        <taxon>Vigna</taxon>
    </lineage>
</organism>
<dbReference type="OrthoDB" id="27683at2759"/>